<dbReference type="InParanoid" id="A0A804HVK8"/>
<dbReference type="Gramene" id="Ma01_t18370.1">
    <property type="protein sequence ID" value="Ma01_p18370.1"/>
    <property type="gene ID" value="Ma01_g18370"/>
</dbReference>
<dbReference type="EnsemblPlants" id="Ma01_t18370.1">
    <property type="protein sequence ID" value="Ma01_p18370.1"/>
    <property type="gene ID" value="Ma01_g18370"/>
</dbReference>
<evidence type="ECO:0000313" key="3">
    <source>
        <dbReference type="Proteomes" id="UP000012960"/>
    </source>
</evidence>
<gene>
    <name evidence="1" type="ORF">GSMUA_301970.1</name>
</gene>
<proteinExistence type="predicted"/>
<keyword evidence="3" id="KW-1185">Reference proteome</keyword>
<dbReference type="Proteomes" id="UP000012960">
    <property type="component" value="Unplaced"/>
</dbReference>
<reference evidence="1" key="1">
    <citation type="submission" date="2021-03" db="EMBL/GenBank/DDBJ databases">
        <authorList>
            <consortium name="Genoscope - CEA"/>
            <person name="William W."/>
        </authorList>
    </citation>
    <scope>NUCLEOTIDE SEQUENCE</scope>
    <source>
        <strain evidence="1">Doubled-haploid Pahang</strain>
    </source>
</reference>
<organism evidence="2 3">
    <name type="scientific">Musa acuminata subsp. malaccensis</name>
    <name type="common">Wild banana</name>
    <name type="synonym">Musa malaccensis</name>
    <dbReference type="NCBI Taxonomy" id="214687"/>
    <lineage>
        <taxon>Eukaryota</taxon>
        <taxon>Viridiplantae</taxon>
        <taxon>Streptophyta</taxon>
        <taxon>Embryophyta</taxon>
        <taxon>Tracheophyta</taxon>
        <taxon>Spermatophyta</taxon>
        <taxon>Magnoliopsida</taxon>
        <taxon>Liliopsida</taxon>
        <taxon>Zingiberales</taxon>
        <taxon>Musaceae</taxon>
        <taxon>Musa</taxon>
    </lineage>
</organism>
<evidence type="ECO:0000313" key="2">
    <source>
        <dbReference type="EnsemblPlants" id="Ma01_p18370.1"/>
    </source>
</evidence>
<dbReference type="AlphaFoldDB" id="A0A804HVK8"/>
<dbReference type="PANTHER" id="PTHR43128">
    <property type="entry name" value="L-2-HYDROXYCARBOXYLATE DEHYDROGENASE (NAD(P)(+))"/>
    <property type="match status" value="1"/>
</dbReference>
<evidence type="ECO:0000313" key="1">
    <source>
        <dbReference type="EMBL" id="CAG1859902.1"/>
    </source>
</evidence>
<sequence>MYIASKLLRFSSNKVIGSGTNLDSSHFQFLLADHLEANAQDVQVGKELIEAVVSGELEQDVRNVEVDDEMVGPIDEEVKTEGR</sequence>
<dbReference type="PANTHER" id="PTHR43128:SF16">
    <property type="entry name" value="L-LACTATE DEHYDROGENASE"/>
    <property type="match status" value="1"/>
</dbReference>
<reference evidence="2" key="2">
    <citation type="submission" date="2021-05" db="UniProtKB">
        <authorList>
            <consortium name="EnsemblPlants"/>
        </authorList>
    </citation>
    <scope>IDENTIFICATION</scope>
    <source>
        <strain evidence="2">subsp. malaccensis</strain>
    </source>
</reference>
<name>A0A804HVK8_MUSAM</name>
<protein>
    <submittedName>
        <fullName evidence="1">(wild Malaysian banana) hypothetical protein</fullName>
    </submittedName>
</protein>
<dbReference type="EMBL" id="HG996466">
    <property type="protein sequence ID" value="CAG1859902.1"/>
    <property type="molecule type" value="Genomic_DNA"/>
</dbReference>
<accession>A0A804HVK8</accession>